<dbReference type="PROSITE" id="PS51217">
    <property type="entry name" value="UVRD_HELICASE_CTER"/>
    <property type="match status" value="1"/>
</dbReference>
<dbReference type="GO" id="GO:0003677">
    <property type="term" value="F:DNA binding"/>
    <property type="evidence" value="ECO:0007669"/>
    <property type="project" value="InterPro"/>
</dbReference>
<dbReference type="PROSITE" id="PS51198">
    <property type="entry name" value="UVRD_HELICASE_ATP_BIND"/>
    <property type="match status" value="1"/>
</dbReference>
<evidence type="ECO:0000313" key="14">
    <source>
        <dbReference type="Proteomes" id="UP000218069"/>
    </source>
</evidence>
<dbReference type="EC" id="5.6.2.4" evidence="7"/>
<keyword evidence="2 10" id="KW-0378">Hydrolase</keyword>
<dbReference type="InterPro" id="IPR000212">
    <property type="entry name" value="DNA_helicase_UvrD/REP"/>
</dbReference>
<dbReference type="AlphaFoldDB" id="A0A240E2N4"/>
<keyword evidence="4 10" id="KW-0067">ATP-binding</keyword>
<dbReference type="PANTHER" id="PTHR11070">
    <property type="entry name" value="UVRD / RECB / PCRA DNA HELICASE FAMILY MEMBER"/>
    <property type="match status" value="1"/>
</dbReference>
<feature type="domain" description="UvrD-like helicase C-terminal" evidence="12">
    <location>
        <begin position="531"/>
        <end position="836"/>
    </location>
</feature>
<dbReference type="GO" id="GO:0043138">
    <property type="term" value="F:3'-5' DNA helicase activity"/>
    <property type="evidence" value="ECO:0007669"/>
    <property type="project" value="UniProtKB-EC"/>
</dbReference>
<comment type="catalytic activity">
    <reaction evidence="6">
        <text>Couples ATP hydrolysis with the unwinding of duplex DNA by translocating in the 3'-5' direction.</text>
        <dbReference type="EC" id="5.6.2.4"/>
    </reaction>
</comment>
<keyword evidence="5" id="KW-0413">Isomerase</keyword>
<sequence length="1169" mass="132118">MKQEFDNALACDPRKSIIVSACAGSGKTWLLVARMIRLLLAGAKPQEILALTFTRKAAQEMRDRLYGLLEQFSVMGNTELLKELCDRGLSKEEAEQLLPQAKALYLKILASPQPIVIDTFHGWFGRLLNAAPISAEVQPGFSLRQDSKRLLEDCLDDWWGDFPVDLKVHYDVLLNQLGASNTQKFLIGNYGLMKQRGAWTFFEQACKAKGITPIEHLQQFLPQLQQENPLLRVWHAPNARADLEFLIRCFAHSGKAESAFVPQLVNALACLQRQGDVMEIASSLQTVFITDKDEPRDSTNRASSEVKKYLVREGQAQLEPDHIAYKQAWAQAFVEFQDYQAEQEVYALNQAWFAMSARMLDHITATKDAMRVRDFDDLEIGVSKLMADSANAAYLQARLDAKYKHILIDEFQDTNPLQWQILRSWLEGYGQGEDKPSVFIVGDPKQSIYRFRRADPRLFTSAIAFLETHLQATPLNQNTTRRNAPKINNAVNSTFARSQLPPTYQFSEQKTLWKPLQDGIPEAIYSQEGEAALLPLVPYVAEEIAPRVGNAFDEPITDVNQTVAATQRYVEGQEISKLILHVIATRQVMDQQDGRMIWRPARESDFLLLVKRRKYLPQFERALREAGLAYDSSRLGGLLNTLEIDDLIALLTVLMSPRHDLPLAQVLRGPIFSYTEQQIQNLSIAKATHQYRSWWDALQDSQDSSAQEAARYLEHWRVLGERLPVHDLLDRIYQESNLRLKYASTAQPLARTQVVANLDAFLELSLNQDGGRYPSLSRFIDAINAMRRGGDDETPDEGDVEAEPEADLAEIDQDSEMSEEDQQNRVCLMTIHGAKGLESPFVIILDANHTAGATEHSGVLLDWSPNEGSPSHLSMYTRANLTPPRSHIREEEELISQNENWNLLYVAMTRAKQGLWISGVANKPTANNSTGLDQKSWYARAHFGLLPTIDAIEVMPSRETHQPTAQLSSDTFSMTDFQITWGPATLSHQEQLQAILSGATVKTSPPVEANSPNAGILEEGVYFHKLLESIVPQSGSSAVVVPMPSIEEITRWLKVDQAMARKLHAYCQTVMHATELKPYLSSGKWVQAWNELDIANEAGQSFRLDRLVEFEDHLAIIDYKLSIPKVDSDLYKQYLKQLENYQQELRRIRPDKINKAFFISADGQIRSAE</sequence>
<proteinExistence type="predicted"/>
<comment type="catalytic activity">
    <reaction evidence="9">
        <text>ATP + H2O = ADP + phosphate + H(+)</text>
        <dbReference type="Rhea" id="RHEA:13065"/>
        <dbReference type="ChEBI" id="CHEBI:15377"/>
        <dbReference type="ChEBI" id="CHEBI:15378"/>
        <dbReference type="ChEBI" id="CHEBI:30616"/>
        <dbReference type="ChEBI" id="CHEBI:43474"/>
        <dbReference type="ChEBI" id="CHEBI:456216"/>
        <dbReference type="EC" id="5.6.2.4"/>
    </reaction>
</comment>
<dbReference type="InterPro" id="IPR027417">
    <property type="entry name" value="P-loop_NTPase"/>
</dbReference>
<feature type="binding site" evidence="10">
    <location>
        <begin position="21"/>
        <end position="28"/>
    </location>
    <ligand>
        <name>ATP</name>
        <dbReference type="ChEBI" id="CHEBI:30616"/>
    </ligand>
</feature>
<keyword evidence="3 10" id="KW-0347">Helicase</keyword>
<keyword evidence="14" id="KW-1185">Reference proteome</keyword>
<evidence type="ECO:0000256" key="5">
    <source>
        <dbReference type="ARBA" id="ARBA00023235"/>
    </source>
</evidence>
<evidence type="ECO:0000256" key="9">
    <source>
        <dbReference type="ARBA" id="ARBA00048988"/>
    </source>
</evidence>
<keyword evidence="1 10" id="KW-0547">Nucleotide-binding</keyword>
<evidence type="ECO:0000259" key="11">
    <source>
        <dbReference type="PROSITE" id="PS51198"/>
    </source>
</evidence>
<evidence type="ECO:0000256" key="3">
    <source>
        <dbReference type="ARBA" id="ARBA00022806"/>
    </source>
</evidence>
<evidence type="ECO:0000256" key="4">
    <source>
        <dbReference type="ARBA" id="ARBA00022840"/>
    </source>
</evidence>
<dbReference type="Gene3D" id="3.40.50.300">
    <property type="entry name" value="P-loop containing nucleotide triphosphate hydrolases"/>
    <property type="match status" value="3"/>
</dbReference>
<evidence type="ECO:0000256" key="8">
    <source>
        <dbReference type="ARBA" id="ARBA00034923"/>
    </source>
</evidence>
<dbReference type="GO" id="GO:0005829">
    <property type="term" value="C:cytosol"/>
    <property type="evidence" value="ECO:0007669"/>
    <property type="project" value="TreeGrafter"/>
</dbReference>
<name>A0A240E2N4_9BURK</name>
<gene>
    <name evidence="13" type="ORF">SAMN06295945_1864</name>
</gene>
<dbReference type="GO" id="GO:0016887">
    <property type="term" value="F:ATP hydrolysis activity"/>
    <property type="evidence" value="ECO:0007669"/>
    <property type="project" value="RHEA"/>
</dbReference>
<evidence type="ECO:0000313" key="13">
    <source>
        <dbReference type="EMBL" id="SNX29487.1"/>
    </source>
</evidence>
<dbReference type="Gene3D" id="1.10.486.10">
    <property type="entry name" value="PCRA, domain 4"/>
    <property type="match status" value="1"/>
</dbReference>
<evidence type="ECO:0000256" key="6">
    <source>
        <dbReference type="ARBA" id="ARBA00034617"/>
    </source>
</evidence>
<evidence type="ECO:0000259" key="12">
    <source>
        <dbReference type="PROSITE" id="PS51217"/>
    </source>
</evidence>
<reference evidence="14" key="1">
    <citation type="submission" date="2017-08" db="EMBL/GenBank/DDBJ databases">
        <authorList>
            <person name="Varghese N."/>
            <person name="Submissions S."/>
        </authorList>
    </citation>
    <scope>NUCLEOTIDE SEQUENCE [LARGE SCALE GENOMIC DNA]</scope>
    <source>
        <strain evidence="14">AP-Melu-1000-B4</strain>
    </source>
</reference>
<dbReference type="InterPro" id="IPR014016">
    <property type="entry name" value="UvrD-like_ATP-bd"/>
</dbReference>
<protein>
    <recommendedName>
        <fullName evidence="7">DNA 3'-5' helicase</fullName>
        <ecNumber evidence="7">5.6.2.4</ecNumber>
    </recommendedName>
    <alternativeName>
        <fullName evidence="8">DNA 3'-5' helicase II</fullName>
    </alternativeName>
</protein>
<organism evidence="13 14">
    <name type="scientific">Polynucleobacter meluiroseus</name>
    <dbReference type="NCBI Taxonomy" id="1938814"/>
    <lineage>
        <taxon>Bacteria</taxon>
        <taxon>Pseudomonadati</taxon>
        <taxon>Pseudomonadota</taxon>
        <taxon>Betaproteobacteria</taxon>
        <taxon>Burkholderiales</taxon>
        <taxon>Burkholderiaceae</taxon>
        <taxon>Polynucleobacter</taxon>
    </lineage>
</organism>
<evidence type="ECO:0000256" key="7">
    <source>
        <dbReference type="ARBA" id="ARBA00034808"/>
    </source>
</evidence>
<dbReference type="InterPro" id="IPR014017">
    <property type="entry name" value="DNA_helicase_UvrD-like_C"/>
</dbReference>
<feature type="domain" description="UvrD-like helicase ATP-binding" evidence="11">
    <location>
        <begin position="1"/>
        <end position="484"/>
    </location>
</feature>
<accession>A0A240E2N4</accession>
<dbReference type="Pfam" id="PF00580">
    <property type="entry name" value="UvrD-helicase"/>
    <property type="match status" value="1"/>
</dbReference>
<dbReference type="RefSeq" id="WP_243391977.1">
    <property type="nucleotide sequence ID" value="NZ_OANS01000005.1"/>
</dbReference>
<dbReference type="EMBL" id="OANS01000005">
    <property type="protein sequence ID" value="SNX29487.1"/>
    <property type="molecule type" value="Genomic_DNA"/>
</dbReference>
<evidence type="ECO:0000256" key="1">
    <source>
        <dbReference type="ARBA" id="ARBA00022741"/>
    </source>
</evidence>
<dbReference type="Pfam" id="PF13361">
    <property type="entry name" value="UvrD_C"/>
    <property type="match status" value="1"/>
</dbReference>
<dbReference type="SUPFAM" id="SSF52540">
    <property type="entry name" value="P-loop containing nucleoside triphosphate hydrolases"/>
    <property type="match status" value="1"/>
</dbReference>
<dbReference type="GO" id="GO:0000725">
    <property type="term" value="P:recombinational repair"/>
    <property type="evidence" value="ECO:0007669"/>
    <property type="project" value="TreeGrafter"/>
</dbReference>
<dbReference type="GO" id="GO:0005524">
    <property type="term" value="F:ATP binding"/>
    <property type="evidence" value="ECO:0007669"/>
    <property type="project" value="UniProtKB-UniRule"/>
</dbReference>
<evidence type="ECO:0000256" key="2">
    <source>
        <dbReference type="ARBA" id="ARBA00022801"/>
    </source>
</evidence>
<dbReference type="PANTHER" id="PTHR11070:SF2">
    <property type="entry name" value="ATP-DEPENDENT DNA HELICASE SRS2"/>
    <property type="match status" value="1"/>
</dbReference>
<dbReference type="Proteomes" id="UP000218069">
    <property type="component" value="Unassembled WGS sequence"/>
</dbReference>
<evidence type="ECO:0000256" key="10">
    <source>
        <dbReference type="PROSITE-ProRule" id="PRU00560"/>
    </source>
</evidence>